<protein>
    <submittedName>
        <fullName evidence="2">Uncharacterized protein</fullName>
    </submittedName>
</protein>
<evidence type="ECO:0000256" key="1">
    <source>
        <dbReference type="SAM" id="Phobius"/>
    </source>
</evidence>
<accession>A0AAN9FXQ2</accession>
<evidence type="ECO:0000313" key="2">
    <source>
        <dbReference type="EMBL" id="KAK7281158.1"/>
    </source>
</evidence>
<name>A0AAN9FXQ2_CROPI</name>
<dbReference type="Proteomes" id="UP001372338">
    <property type="component" value="Unassembled WGS sequence"/>
</dbReference>
<organism evidence="2 3">
    <name type="scientific">Crotalaria pallida</name>
    <name type="common">Smooth rattlebox</name>
    <name type="synonym">Crotalaria striata</name>
    <dbReference type="NCBI Taxonomy" id="3830"/>
    <lineage>
        <taxon>Eukaryota</taxon>
        <taxon>Viridiplantae</taxon>
        <taxon>Streptophyta</taxon>
        <taxon>Embryophyta</taxon>
        <taxon>Tracheophyta</taxon>
        <taxon>Spermatophyta</taxon>
        <taxon>Magnoliopsida</taxon>
        <taxon>eudicotyledons</taxon>
        <taxon>Gunneridae</taxon>
        <taxon>Pentapetalae</taxon>
        <taxon>rosids</taxon>
        <taxon>fabids</taxon>
        <taxon>Fabales</taxon>
        <taxon>Fabaceae</taxon>
        <taxon>Papilionoideae</taxon>
        <taxon>50 kb inversion clade</taxon>
        <taxon>genistoids sensu lato</taxon>
        <taxon>core genistoids</taxon>
        <taxon>Crotalarieae</taxon>
        <taxon>Crotalaria</taxon>
    </lineage>
</organism>
<sequence length="88" mass="10424">MEKTGDNIQFGQNKLVFEGEQFSVHGTRSKIWAKFREIINANLQHAKIYFHQSLFFFIFQIFVLQSIEVFLRRDLSCFLVCLRDAVYG</sequence>
<keyword evidence="1" id="KW-0812">Transmembrane</keyword>
<gene>
    <name evidence="2" type="ORF">RIF29_08892</name>
</gene>
<dbReference type="EMBL" id="JAYWIO010000002">
    <property type="protein sequence ID" value="KAK7281158.1"/>
    <property type="molecule type" value="Genomic_DNA"/>
</dbReference>
<reference evidence="2 3" key="1">
    <citation type="submission" date="2024-01" db="EMBL/GenBank/DDBJ databases">
        <title>The genomes of 5 underutilized Papilionoideae crops provide insights into root nodulation and disease resistanc.</title>
        <authorList>
            <person name="Yuan L."/>
        </authorList>
    </citation>
    <scope>NUCLEOTIDE SEQUENCE [LARGE SCALE GENOMIC DNA]</scope>
    <source>
        <strain evidence="2">ZHUSHIDOU_FW_LH</strain>
        <tissue evidence="2">Leaf</tissue>
    </source>
</reference>
<comment type="caution">
    <text evidence="2">The sequence shown here is derived from an EMBL/GenBank/DDBJ whole genome shotgun (WGS) entry which is preliminary data.</text>
</comment>
<keyword evidence="1" id="KW-0472">Membrane</keyword>
<evidence type="ECO:0000313" key="3">
    <source>
        <dbReference type="Proteomes" id="UP001372338"/>
    </source>
</evidence>
<keyword evidence="1" id="KW-1133">Transmembrane helix</keyword>
<feature type="transmembrane region" description="Helical" evidence="1">
    <location>
        <begin position="49"/>
        <end position="71"/>
    </location>
</feature>
<keyword evidence="3" id="KW-1185">Reference proteome</keyword>
<proteinExistence type="predicted"/>
<dbReference type="AlphaFoldDB" id="A0AAN9FXQ2"/>